<evidence type="ECO:0000313" key="6">
    <source>
        <dbReference type="EMBL" id="CAG8608621.1"/>
    </source>
</evidence>
<organism evidence="6 7">
    <name type="scientific">Ambispora gerdemannii</name>
    <dbReference type="NCBI Taxonomy" id="144530"/>
    <lineage>
        <taxon>Eukaryota</taxon>
        <taxon>Fungi</taxon>
        <taxon>Fungi incertae sedis</taxon>
        <taxon>Mucoromycota</taxon>
        <taxon>Glomeromycotina</taxon>
        <taxon>Glomeromycetes</taxon>
        <taxon>Archaeosporales</taxon>
        <taxon>Ambisporaceae</taxon>
        <taxon>Ambispora</taxon>
    </lineage>
</organism>
<dbReference type="GO" id="GO:0003735">
    <property type="term" value="F:structural constituent of ribosome"/>
    <property type="evidence" value="ECO:0007669"/>
    <property type="project" value="InterPro"/>
</dbReference>
<keyword evidence="7" id="KW-1185">Reference proteome</keyword>
<dbReference type="Proteomes" id="UP000789831">
    <property type="component" value="Unassembled WGS sequence"/>
</dbReference>
<dbReference type="InterPro" id="IPR031309">
    <property type="entry name" value="Ribosomal_uL5_C"/>
</dbReference>
<dbReference type="Gene3D" id="2.40.150.20">
    <property type="entry name" value="Ribosomal protein L14"/>
    <property type="match status" value="1"/>
</dbReference>
<proteinExistence type="inferred from homology"/>
<comment type="similarity">
    <text evidence="1">Belongs to the universal ribosomal protein uL24 family.</text>
</comment>
<feature type="domain" description="Large ribosomal subunit protein uL5 C-terminal" evidence="5">
    <location>
        <begin position="208"/>
        <end position="272"/>
    </location>
</feature>
<evidence type="ECO:0000256" key="1">
    <source>
        <dbReference type="ARBA" id="ARBA00010618"/>
    </source>
</evidence>
<keyword evidence="4" id="KW-0687">Ribonucleoprotein</keyword>
<protein>
    <submittedName>
        <fullName evidence="6">5255_t:CDS:1</fullName>
    </submittedName>
</protein>
<dbReference type="SUPFAM" id="SSF55282">
    <property type="entry name" value="RL5-like"/>
    <property type="match status" value="1"/>
</dbReference>
<keyword evidence="3" id="KW-0689">Ribosomal protein</keyword>
<dbReference type="SUPFAM" id="SSF50104">
    <property type="entry name" value="Translation proteins SH3-like domain"/>
    <property type="match status" value="1"/>
</dbReference>
<reference evidence="6" key="1">
    <citation type="submission" date="2021-06" db="EMBL/GenBank/DDBJ databases">
        <authorList>
            <person name="Kallberg Y."/>
            <person name="Tangrot J."/>
            <person name="Rosling A."/>
        </authorList>
    </citation>
    <scope>NUCLEOTIDE SEQUENCE</scope>
    <source>
        <strain evidence="6">MT106</strain>
    </source>
</reference>
<evidence type="ECO:0000256" key="3">
    <source>
        <dbReference type="ARBA" id="ARBA00022980"/>
    </source>
</evidence>
<dbReference type="CDD" id="cd06089">
    <property type="entry name" value="KOW_RPL26"/>
    <property type="match status" value="1"/>
</dbReference>
<accession>A0A9N9CM03</accession>
<comment type="similarity">
    <text evidence="2">Belongs to the universal ribosomal protein uL14 family.</text>
</comment>
<dbReference type="GO" id="GO:0006412">
    <property type="term" value="P:translation"/>
    <property type="evidence" value="ECO:0007669"/>
    <property type="project" value="InterPro"/>
</dbReference>
<dbReference type="GO" id="GO:0003723">
    <property type="term" value="F:RNA binding"/>
    <property type="evidence" value="ECO:0007669"/>
    <property type="project" value="InterPro"/>
</dbReference>
<dbReference type="OrthoDB" id="539541at2759"/>
<dbReference type="Gene3D" id="2.30.30.30">
    <property type="match status" value="1"/>
</dbReference>
<dbReference type="InterPro" id="IPR008991">
    <property type="entry name" value="Translation_prot_SH3-like_sf"/>
</dbReference>
<comment type="caution">
    <text evidence="6">The sequence shown here is derived from an EMBL/GenBank/DDBJ whole genome shotgun (WGS) entry which is preliminary data.</text>
</comment>
<sequence>MLQNESILLVADNSGAKKLLVIRCLGGSNRRYSRVGDLVKATVKKADPHGNIKKSQIVTAFSKNYAVLVKEDNKEPHPKFYKIMTKTKLKTGDMVKVITGKHQGTIDYISRLDTKEQVVYLKKVSRKKYDKSTPENKKKSELKEIMTPIHISNVAYWLEDKKKITKLGQAVSDKKFLDNTEKAIIQVSGGQKPILTYARKSITTFKLREGMPIVKKFDRVGNYNMGVDNLNIFPTVPYDLTAKNQGLQITIVFKSSSTEENSHFLRLLGFPFKEK</sequence>
<dbReference type="GO" id="GO:1990904">
    <property type="term" value="C:ribonucleoprotein complex"/>
    <property type="evidence" value="ECO:0007669"/>
    <property type="project" value="UniProtKB-KW"/>
</dbReference>
<dbReference type="EMBL" id="CAJVPL010002375">
    <property type="protein sequence ID" value="CAG8608621.1"/>
    <property type="molecule type" value="Genomic_DNA"/>
</dbReference>
<dbReference type="Pfam" id="PF00673">
    <property type="entry name" value="Ribosomal_L5_C"/>
    <property type="match status" value="1"/>
</dbReference>
<dbReference type="SUPFAM" id="SSF50193">
    <property type="entry name" value="Ribosomal protein L14"/>
    <property type="match status" value="1"/>
</dbReference>
<dbReference type="CDD" id="cd00337">
    <property type="entry name" value="Ribosomal_uL14"/>
    <property type="match status" value="1"/>
</dbReference>
<evidence type="ECO:0000313" key="7">
    <source>
        <dbReference type="Proteomes" id="UP000789831"/>
    </source>
</evidence>
<dbReference type="InterPro" id="IPR014722">
    <property type="entry name" value="Rib_uL2_dom2"/>
</dbReference>
<evidence type="ECO:0000259" key="5">
    <source>
        <dbReference type="Pfam" id="PF00673"/>
    </source>
</evidence>
<dbReference type="InterPro" id="IPR041988">
    <property type="entry name" value="Ribosomal_uL24_KOW"/>
</dbReference>
<dbReference type="InterPro" id="IPR000218">
    <property type="entry name" value="Ribosomal_uL14"/>
</dbReference>
<dbReference type="Gene3D" id="3.30.1440.10">
    <property type="match status" value="2"/>
</dbReference>
<evidence type="ECO:0000256" key="4">
    <source>
        <dbReference type="ARBA" id="ARBA00023274"/>
    </source>
</evidence>
<dbReference type="Pfam" id="PF00238">
    <property type="entry name" value="Ribosomal_L14"/>
    <property type="match status" value="1"/>
</dbReference>
<evidence type="ECO:0000256" key="2">
    <source>
        <dbReference type="ARBA" id="ARBA00010745"/>
    </source>
</evidence>
<name>A0A9N9CM03_9GLOM</name>
<dbReference type="SMART" id="SM01374">
    <property type="entry name" value="Ribosomal_L14"/>
    <property type="match status" value="1"/>
</dbReference>
<gene>
    <name evidence="6" type="ORF">AGERDE_LOCUS9475</name>
</gene>
<dbReference type="GO" id="GO:0005840">
    <property type="term" value="C:ribosome"/>
    <property type="evidence" value="ECO:0007669"/>
    <property type="project" value="UniProtKB-KW"/>
</dbReference>
<dbReference type="AlphaFoldDB" id="A0A9N9CM03"/>
<dbReference type="InterPro" id="IPR022803">
    <property type="entry name" value="Ribosomal_uL5_dom_sf"/>
</dbReference>
<dbReference type="InterPro" id="IPR036853">
    <property type="entry name" value="Ribosomal_uL14_sf"/>
</dbReference>